<accession>A0A7J8GAQ3</accession>
<dbReference type="AlphaFoldDB" id="A0A7J8GAQ3"/>
<dbReference type="Proteomes" id="UP000593571">
    <property type="component" value="Unassembled WGS sequence"/>
</dbReference>
<keyword evidence="3" id="KW-1185">Reference proteome</keyword>
<keyword evidence="1" id="KW-0732">Signal</keyword>
<protein>
    <submittedName>
        <fullName evidence="2">Uncharacterized protein</fullName>
    </submittedName>
</protein>
<reference evidence="2 3" key="1">
    <citation type="journal article" date="2020" name="Nature">
        <title>Six reference-quality genomes reveal evolution of bat adaptations.</title>
        <authorList>
            <person name="Jebb D."/>
            <person name="Huang Z."/>
            <person name="Pippel M."/>
            <person name="Hughes G.M."/>
            <person name="Lavrichenko K."/>
            <person name="Devanna P."/>
            <person name="Winkler S."/>
            <person name="Jermiin L.S."/>
            <person name="Skirmuntt E.C."/>
            <person name="Katzourakis A."/>
            <person name="Burkitt-Gray L."/>
            <person name="Ray D.A."/>
            <person name="Sullivan K.A.M."/>
            <person name="Roscito J.G."/>
            <person name="Kirilenko B.M."/>
            <person name="Davalos L.M."/>
            <person name="Corthals A.P."/>
            <person name="Power M.L."/>
            <person name="Jones G."/>
            <person name="Ransome R.D."/>
            <person name="Dechmann D.K.N."/>
            <person name="Locatelli A.G."/>
            <person name="Puechmaille S.J."/>
            <person name="Fedrigo O."/>
            <person name="Jarvis E.D."/>
            <person name="Hiller M."/>
            <person name="Vernes S.C."/>
            <person name="Myers E.W."/>
            <person name="Teeling E.C."/>
        </authorList>
    </citation>
    <scope>NUCLEOTIDE SEQUENCE [LARGE SCALE GENOMIC DNA]</scope>
    <source>
        <strain evidence="2">MRouAeg1</strain>
        <tissue evidence="2">Muscle</tissue>
    </source>
</reference>
<organism evidence="2 3">
    <name type="scientific">Rousettus aegyptiacus</name>
    <name type="common">Egyptian fruit bat</name>
    <name type="synonym">Pteropus aegyptiacus</name>
    <dbReference type="NCBI Taxonomy" id="9407"/>
    <lineage>
        <taxon>Eukaryota</taxon>
        <taxon>Metazoa</taxon>
        <taxon>Chordata</taxon>
        <taxon>Craniata</taxon>
        <taxon>Vertebrata</taxon>
        <taxon>Euteleostomi</taxon>
        <taxon>Mammalia</taxon>
        <taxon>Eutheria</taxon>
        <taxon>Laurasiatheria</taxon>
        <taxon>Chiroptera</taxon>
        <taxon>Yinpterochiroptera</taxon>
        <taxon>Pteropodoidea</taxon>
        <taxon>Pteropodidae</taxon>
        <taxon>Rousettinae</taxon>
        <taxon>Rousettus</taxon>
    </lineage>
</organism>
<comment type="caution">
    <text evidence="2">The sequence shown here is derived from an EMBL/GenBank/DDBJ whole genome shotgun (WGS) entry which is preliminary data.</text>
</comment>
<dbReference type="EMBL" id="JACASE010000006">
    <property type="protein sequence ID" value="KAF6457040.1"/>
    <property type="molecule type" value="Genomic_DNA"/>
</dbReference>
<evidence type="ECO:0000256" key="1">
    <source>
        <dbReference type="SAM" id="SignalP"/>
    </source>
</evidence>
<evidence type="ECO:0000313" key="3">
    <source>
        <dbReference type="Proteomes" id="UP000593571"/>
    </source>
</evidence>
<sequence>MPAHLCTVTLLPRCLPLIPTSAERCAPTQKGKSWSQESDLAFLHLAYQWPEALGSAVSLGHRIGNNSLGLSSQSVVTTGLASRPGRLVSAVLRRAVGPTTKLENARGCQPFPHFALPAGLSPALVSQLQSACVPCFSLCCPAGTQHNARDTMKFHQDGSQAGSWFTHCTPTPLRGAGLPRVYLLTGFR</sequence>
<evidence type="ECO:0000313" key="2">
    <source>
        <dbReference type="EMBL" id="KAF6457040.1"/>
    </source>
</evidence>
<proteinExistence type="predicted"/>
<feature type="chain" id="PRO_5029751789" evidence="1">
    <location>
        <begin position="23"/>
        <end position="188"/>
    </location>
</feature>
<name>A0A7J8GAQ3_ROUAE</name>
<feature type="signal peptide" evidence="1">
    <location>
        <begin position="1"/>
        <end position="22"/>
    </location>
</feature>
<gene>
    <name evidence="2" type="ORF">HJG63_011636</name>
</gene>